<dbReference type="Pfam" id="PF07817">
    <property type="entry name" value="GLE1"/>
    <property type="match status" value="1"/>
</dbReference>
<dbReference type="GO" id="GO:0005737">
    <property type="term" value="C:cytoplasm"/>
    <property type="evidence" value="ECO:0007669"/>
    <property type="project" value="TreeGrafter"/>
</dbReference>
<keyword evidence="8" id="KW-0539">Nucleus</keyword>
<keyword evidence="7" id="KW-0906">Nuclear pore complex</keyword>
<reference evidence="12" key="1">
    <citation type="submission" date="2022-10" db="EMBL/GenBank/DDBJ databases">
        <title>Culturing micro-colonial fungi from biological soil crusts in the Mojave desert and describing Neophaeococcomyces mojavensis, and introducing the new genera and species Taxawa tesnikishii.</title>
        <authorList>
            <person name="Kurbessoian T."/>
            <person name="Stajich J.E."/>
        </authorList>
    </citation>
    <scope>NUCLEOTIDE SEQUENCE</scope>
    <source>
        <strain evidence="12">TK_41</strain>
    </source>
</reference>
<dbReference type="GO" id="GO:0031369">
    <property type="term" value="F:translation initiation factor binding"/>
    <property type="evidence" value="ECO:0007669"/>
    <property type="project" value="TreeGrafter"/>
</dbReference>
<evidence type="ECO:0000256" key="2">
    <source>
        <dbReference type="ARBA" id="ARBA00011056"/>
    </source>
</evidence>
<dbReference type="EMBL" id="JAPDRK010000008">
    <property type="protein sequence ID" value="KAJ9609893.1"/>
    <property type="molecule type" value="Genomic_DNA"/>
</dbReference>
<dbReference type="InterPro" id="IPR038506">
    <property type="entry name" value="GLE1-like_sf"/>
</dbReference>
<evidence type="ECO:0000256" key="11">
    <source>
        <dbReference type="SAM" id="MobiDB-lite"/>
    </source>
</evidence>
<dbReference type="PANTHER" id="PTHR12960">
    <property type="entry name" value="GLE-1-RELATED"/>
    <property type="match status" value="1"/>
</dbReference>
<keyword evidence="6" id="KW-0811">Translocation</keyword>
<comment type="similarity">
    <text evidence="2">Belongs to the GLE1 family.</text>
</comment>
<protein>
    <recommendedName>
        <fullName evidence="9">mRNA export factor GLE1</fullName>
    </recommendedName>
    <alternativeName>
        <fullName evidence="10">Nucleoporin GLE1</fullName>
    </alternativeName>
</protein>
<accession>A0AA38XAN0</accession>
<feature type="compositionally biased region" description="Basic and acidic residues" evidence="11">
    <location>
        <begin position="105"/>
        <end position="204"/>
    </location>
</feature>
<dbReference type="GO" id="GO:0015031">
    <property type="term" value="P:protein transport"/>
    <property type="evidence" value="ECO:0007669"/>
    <property type="project" value="UniProtKB-KW"/>
</dbReference>
<comment type="caution">
    <text evidence="12">The sequence shown here is derived from an EMBL/GenBank/DDBJ whole genome shotgun (WGS) entry which is preliminary data.</text>
</comment>
<gene>
    <name evidence="12" type="ORF">H2200_006222</name>
</gene>
<organism evidence="12 13">
    <name type="scientific">Cladophialophora chaetospira</name>
    <dbReference type="NCBI Taxonomy" id="386627"/>
    <lineage>
        <taxon>Eukaryota</taxon>
        <taxon>Fungi</taxon>
        <taxon>Dikarya</taxon>
        <taxon>Ascomycota</taxon>
        <taxon>Pezizomycotina</taxon>
        <taxon>Eurotiomycetes</taxon>
        <taxon>Chaetothyriomycetidae</taxon>
        <taxon>Chaetothyriales</taxon>
        <taxon>Herpotrichiellaceae</taxon>
        <taxon>Cladophialophora</taxon>
    </lineage>
</organism>
<evidence type="ECO:0000256" key="1">
    <source>
        <dbReference type="ARBA" id="ARBA00004567"/>
    </source>
</evidence>
<keyword evidence="13" id="KW-1185">Reference proteome</keyword>
<evidence type="ECO:0000256" key="6">
    <source>
        <dbReference type="ARBA" id="ARBA00023010"/>
    </source>
</evidence>
<dbReference type="InterPro" id="IPR012476">
    <property type="entry name" value="GLE1"/>
</dbReference>
<sequence>MAQARLHSSPFSARNSPRGRRNDDSPSRQLQWDLERALGQLKLHEIETSKLHAYQKRQQQEDLDAQEAAQAHVHRLELNAATAQHEVVRKQAEAVLHAYIKNEAEERRRREEEAERQRLEEEERRKKAEEEARRRVEAERIAREKRETREREDRARREAEHRENERREAIRQQEKDAAERKQQEDRERANQEAAHKKQQDEEARAATAAAATKAALPTPASTSQLAPGHTQVAASSIEKQHNEYLALHKRLKTFRKEFWASARQNAALKPHVGDMRRELRTCIGKLSDDKKNNKTSTDLVKSTMIKALQELPSAPVPVNDFLPAHLNLGDNGATTVPSLVVYLLSIFSKAVIAAFVGECVVSPKSAEPIGTLIAMVFSMTEFQYARHSTSPADPSGPVPTQSLIPILMCKFHATAPILFGISGSESTAAGKLRLGWRRDIVGDANDGQRAFAPPSKHYDRLTGLGVGYTSIALRNFARAKMQNPWPPTHFWSSLAHIVNTPPKDFQTSHMLLLKNMLENNAIDRFVLFFGAAAVAALRQAVVELPKTLPREMQGRPETKALQIMVEGWKTENHFSLS</sequence>
<dbReference type="Proteomes" id="UP001172673">
    <property type="component" value="Unassembled WGS sequence"/>
</dbReference>
<dbReference type="Gene3D" id="1.25.40.510">
    <property type="entry name" value="GLE1-like"/>
    <property type="match status" value="1"/>
</dbReference>
<evidence type="ECO:0000256" key="7">
    <source>
        <dbReference type="ARBA" id="ARBA00023132"/>
    </source>
</evidence>
<dbReference type="PANTHER" id="PTHR12960:SF0">
    <property type="entry name" value="MRNA EXPORT FACTOR GLE1"/>
    <property type="match status" value="1"/>
</dbReference>
<feature type="compositionally biased region" description="Low complexity" evidence="11">
    <location>
        <begin position="205"/>
        <end position="222"/>
    </location>
</feature>
<keyword evidence="3" id="KW-0813">Transport</keyword>
<comment type="subcellular location">
    <subcellularLocation>
        <location evidence="1">Nucleus</location>
        <location evidence="1">Nuclear pore complex</location>
    </subcellularLocation>
</comment>
<evidence type="ECO:0000256" key="8">
    <source>
        <dbReference type="ARBA" id="ARBA00023242"/>
    </source>
</evidence>
<evidence type="ECO:0000256" key="4">
    <source>
        <dbReference type="ARBA" id="ARBA00022816"/>
    </source>
</evidence>
<evidence type="ECO:0000256" key="10">
    <source>
        <dbReference type="ARBA" id="ARBA00029983"/>
    </source>
</evidence>
<dbReference type="AlphaFoldDB" id="A0AA38XAN0"/>
<name>A0AA38XAN0_9EURO</name>
<evidence type="ECO:0000256" key="9">
    <source>
        <dbReference type="ARBA" id="ARBA00026227"/>
    </source>
</evidence>
<evidence type="ECO:0000256" key="5">
    <source>
        <dbReference type="ARBA" id="ARBA00022927"/>
    </source>
</evidence>
<dbReference type="GO" id="GO:0044614">
    <property type="term" value="C:nuclear pore cytoplasmic filaments"/>
    <property type="evidence" value="ECO:0007669"/>
    <property type="project" value="TreeGrafter"/>
</dbReference>
<proteinExistence type="inferred from homology"/>
<feature type="region of interest" description="Disordered" evidence="11">
    <location>
        <begin position="1"/>
        <end position="29"/>
    </location>
</feature>
<dbReference type="GO" id="GO:0000822">
    <property type="term" value="F:inositol hexakisphosphate binding"/>
    <property type="evidence" value="ECO:0007669"/>
    <property type="project" value="TreeGrafter"/>
</dbReference>
<evidence type="ECO:0000313" key="13">
    <source>
        <dbReference type="Proteomes" id="UP001172673"/>
    </source>
</evidence>
<evidence type="ECO:0000256" key="3">
    <source>
        <dbReference type="ARBA" id="ARBA00022448"/>
    </source>
</evidence>
<keyword evidence="4" id="KW-0509">mRNA transport</keyword>
<keyword evidence="5" id="KW-0653">Protein transport</keyword>
<dbReference type="GO" id="GO:0005543">
    <property type="term" value="F:phospholipid binding"/>
    <property type="evidence" value="ECO:0007669"/>
    <property type="project" value="TreeGrafter"/>
</dbReference>
<dbReference type="GO" id="GO:0016973">
    <property type="term" value="P:poly(A)+ mRNA export from nucleus"/>
    <property type="evidence" value="ECO:0007669"/>
    <property type="project" value="InterPro"/>
</dbReference>
<evidence type="ECO:0000313" key="12">
    <source>
        <dbReference type="EMBL" id="KAJ9609893.1"/>
    </source>
</evidence>
<feature type="region of interest" description="Disordered" evidence="11">
    <location>
        <begin position="105"/>
        <end position="234"/>
    </location>
</feature>